<organism evidence="4">
    <name type="scientific">Caenorhabditis remanei</name>
    <name type="common">Caenorhabditis vulgaris</name>
    <dbReference type="NCBI Taxonomy" id="31234"/>
    <lineage>
        <taxon>Eukaryota</taxon>
        <taxon>Metazoa</taxon>
        <taxon>Ecdysozoa</taxon>
        <taxon>Nematoda</taxon>
        <taxon>Chromadorea</taxon>
        <taxon>Rhabditida</taxon>
        <taxon>Rhabditina</taxon>
        <taxon>Rhabditomorpha</taxon>
        <taxon>Rhabditoidea</taxon>
        <taxon>Rhabditidae</taxon>
        <taxon>Peloderinae</taxon>
        <taxon>Caenorhabditis</taxon>
    </lineage>
</organism>
<proteinExistence type="predicted"/>
<dbReference type="KEGG" id="crq:GCK72_022563"/>
<name>E3N4M4_CAERE</name>
<dbReference type="RefSeq" id="XP_003096668.1">
    <property type="nucleotide sequence ID" value="XM_003096620.1"/>
</dbReference>
<accession>E3N4M4</accession>
<evidence type="ECO:0000313" key="3">
    <source>
        <dbReference type="EMBL" id="KAF1746111.1"/>
    </source>
</evidence>
<dbReference type="EMBL" id="DS268526">
    <property type="protein sequence ID" value="EFO85567.1"/>
    <property type="molecule type" value="Genomic_DNA"/>
</dbReference>
<dbReference type="PROSITE" id="PS51257">
    <property type="entry name" value="PROKAR_LIPOPROTEIN"/>
    <property type="match status" value="1"/>
</dbReference>
<feature type="chain" id="PRO_5015090060" evidence="1">
    <location>
        <begin position="20"/>
        <end position="141"/>
    </location>
</feature>
<sequence length="141" mass="16279">MRFLSSLPLLLTLLGVDSATYFTATGTLSCDMHQPWCYYISMVEKDTIGIFDDKIDSSGVHCVSRKDAEYKLAGWQLSDGDVIENRYYEIELNLTHNCSCTQNEKRKIVRPVVSESVYQFRIHYDWSLNVTQDGDVVSEYW</sequence>
<dbReference type="GeneID" id="9824669"/>
<dbReference type="AlphaFoldDB" id="E3N4M4"/>
<dbReference type="Proteomes" id="UP000008281">
    <property type="component" value="Unassembled WGS sequence"/>
</dbReference>
<keyword evidence="4" id="KW-1185">Reference proteome</keyword>
<dbReference type="CTD" id="9824669"/>
<protein>
    <submittedName>
        <fullName evidence="2">Uncharacterized protein</fullName>
    </submittedName>
</protein>
<feature type="signal peptide" evidence="1">
    <location>
        <begin position="1"/>
        <end position="19"/>
    </location>
</feature>
<dbReference type="PANTHER" id="PTHR21479">
    <property type="match status" value="1"/>
</dbReference>
<evidence type="ECO:0000313" key="4">
    <source>
        <dbReference type="Proteomes" id="UP000008281"/>
    </source>
</evidence>
<dbReference type="Proteomes" id="UP000483820">
    <property type="component" value="Chromosome X"/>
</dbReference>
<dbReference type="HOGENOM" id="CLU_134609_0_0_1"/>
<keyword evidence="1" id="KW-0732">Signal</keyword>
<evidence type="ECO:0000256" key="1">
    <source>
        <dbReference type="SAM" id="SignalP"/>
    </source>
</evidence>
<evidence type="ECO:0000313" key="2">
    <source>
        <dbReference type="EMBL" id="EFO85567.1"/>
    </source>
</evidence>
<dbReference type="EMBL" id="WUAV01000006">
    <property type="protein sequence ID" value="KAF1746111.1"/>
    <property type="molecule type" value="Genomic_DNA"/>
</dbReference>
<reference evidence="3 5" key="2">
    <citation type="submission" date="2019-12" db="EMBL/GenBank/DDBJ databases">
        <title>Chromosome-level assembly of the Caenorhabditis remanei genome.</title>
        <authorList>
            <person name="Teterina A.A."/>
            <person name="Willis J.H."/>
            <person name="Phillips P.C."/>
        </authorList>
    </citation>
    <scope>NUCLEOTIDE SEQUENCE [LARGE SCALE GENOMIC DNA]</scope>
    <source>
        <strain evidence="3 5">PX506</strain>
        <tissue evidence="3">Whole organism</tissue>
    </source>
</reference>
<evidence type="ECO:0000313" key="5">
    <source>
        <dbReference type="Proteomes" id="UP000483820"/>
    </source>
</evidence>
<dbReference type="OMA" id="WEEDMSI"/>
<gene>
    <name evidence="2" type="ORF">CRE_29119</name>
    <name evidence="3" type="ORF">GCK72_022563</name>
</gene>
<dbReference type="FunCoup" id="E3N4M4">
    <property type="interactions" value="153"/>
</dbReference>
<dbReference type="InterPro" id="IPR008588">
    <property type="entry name" value="DUF870_CAE_spp"/>
</dbReference>
<dbReference type="OrthoDB" id="5789176at2759"/>
<dbReference type="Pfam" id="PF05912">
    <property type="entry name" value="DUF870"/>
    <property type="match status" value="1"/>
</dbReference>
<dbReference type="PANTHER" id="PTHR21479:SF22">
    <property type="entry name" value="PROTEIN CBG07241"/>
    <property type="match status" value="1"/>
</dbReference>
<reference evidence="2" key="1">
    <citation type="submission" date="2007-07" db="EMBL/GenBank/DDBJ databases">
        <title>PCAP assembly of the Caenorhabditis remanei genome.</title>
        <authorList>
            <consortium name="The Caenorhabditis remanei Sequencing Consortium"/>
            <person name="Wilson R.K."/>
        </authorList>
    </citation>
    <scope>NUCLEOTIDE SEQUENCE [LARGE SCALE GENOMIC DNA]</scope>
    <source>
        <strain evidence="2">PB4641</strain>
    </source>
</reference>